<dbReference type="AlphaFoldDB" id="A0A6C0LJ69"/>
<protein>
    <submittedName>
        <fullName evidence="2">Uncharacterized protein</fullName>
    </submittedName>
</protein>
<feature type="region of interest" description="Disordered" evidence="1">
    <location>
        <begin position="1"/>
        <end position="162"/>
    </location>
</feature>
<feature type="compositionally biased region" description="Polar residues" evidence="1">
    <location>
        <begin position="18"/>
        <end position="27"/>
    </location>
</feature>
<proteinExistence type="predicted"/>
<feature type="compositionally biased region" description="Polar residues" evidence="1">
    <location>
        <begin position="63"/>
        <end position="98"/>
    </location>
</feature>
<feature type="compositionally biased region" description="Low complexity" evidence="1">
    <location>
        <begin position="28"/>
        <end position="42"/>
    </location>
</feature>
<dbReference type="EMBL" id="MN740521">
    <property type="protein sequence ID" value="QHU30949.1"/>
    <property type="molecule type" value="Genomic_DNA"/>
</dbReference>
<reference evidence="2" key="1">
    <citation type="journal article" date="2020" name="Nature">
        <title>Giant virus diversity and host interactions through global metagenomics.</title>
        <authorList>
            <person name="Schulz F."/>
            <person name="Roux S."/>
            <person name="Paez-Espino D."/>
            <person name="Jungbluth S."/>
            <person name="Walsh D.A."/>
            <person name="Denef V.J."/>
            <person name="McMahon K.D."/>
            <person name="Konstantinidis K.T."/>
            <person name="Eloe-Fadrosh E.A."/>
            <person name="Kyrpides N.C."/>
            <person name="Woyke T."/>
        </authorList>
    </citation>
    <scope>NUCLEOTIDE SEQUENCE</scope>
    <source>
        <strain evidence="2">GVMAG-M-3300027892-73</strain>
    </source>
</reference>
<name>A0A6C0LJ69_9ZZZZ</name>
<evidence type="ECO:0000313" key="2">
    <source>
        <dbReference type="EMBL" id="QHU30949.1"/>
    </source>
</evidence>
<accession>A0A6C0LJ69</accession>
<organism evidence="2">
    <name type="scientific">viral metagenome</name>
    <dbReference type="NCBI Taxonomy" id="1070528"/>
    <lineage>
        <taxon>unclassified sequences</taxon>
        <taxon>metagenomes</taxon>
        <taxon>organismal metagenomes</taxon>
    </lineage>
</organism>
<feature type="compositionally biased region" description="Basic residues" evidence="1">
    <location>
        <begin position="107"/>
        <end position="150"/>
    </location>
</feature>
<evidence type="ECO:0000256" key="1">
    <source>
        <dbReference type="SAM" id="MobiDB-lite"/>
    </source>
</evidence>
<sequence length="162" mass="17457">MSKTNAADTVPGVMLPTKQGQLSGNPRSSAIASQQATSTKAANLSAAVGGSKKRKKGGDVTVPQYTNMQYTPQNGPGQDPNSQITGNTATSAQTAQNSKFDDEAMKGGRKKKRTLNKKKTKGTKRKGAKRKGTKKSKRKTIRRSRRKKSGGKNPDWNWGCYN</sequence>